<organism evidence="1 2">
    <name type="scientific">Marinirhabdus gelatinilytica</name>
    <dbReference type="NCBI Taxonomy" id="1703343"/>
    <lineage>
        <taxon>Bacteria</taxon>
        <taxon>Pseudomonadati</taxon>
        <taxon>Bacteroidota</taxon>
        <taxon>Flavobacteriia</taxon>
        <taxon>Flavobacteriales</taxon>
        <taxon>Flavobacteriaceae</taxon>
    </lineage>
</organism>
<dbReference type="Proteomes" id="UP000255317">
    <property type="component" value="Unassembled WGS sequence"/>
</dbReference>
<comment type="caution">
    <text evidence="1">The sequence shown here is derived from an EMBL/GenBank/DDBJ whole genome shotgun (WGS) entry which is preliminary data.</text>
</comment>
<evidence type="ECO:0000313" key="2">
    <source>
        <dbReference type="Proteomes" id="UP000255317"/>
    </source>
</evidence>
<accession>A0A370Q4H4</accession>
<sequence>MMILQLIDENRDLLNEIADFLLEEQLIANAMISDKIIFKERIEDTIKECEKYILKGISKSLLFNIINERLRNRYGEKAPLIYSEPIILIDHQQRDTILGRLKKV</sequence>
<proteinExistence type="predicted"/>
<keyword evidence="2" id="KW-1185">Reference proteome</keyword>
<evidence type="ECO:0000313" key="1">
    <source>
        <dbReference type="EMBL" id="RDK83263.1"/>
    </source>
</evidence>
<reference evidence="1 2" key="1">
    <citation type="submission" date="2018-07" db="EMBL/GenBank/DDBJ databases">
        <title>Genomic Encyclopedia of Type Strains, Phase IV (KMG-IV): sequencing the most valuable type-strain genomes for metagenomic binning, comparative biology and taxonomic classification.</title>
        <authorList>
            <person name="Goeker M."/>
        </authorList>
    </citation>
    <scope>NUCLEOTIDE SEQUENCE [LARGE SCALE GENOMIC DNA]</scope>
    <source>
        <strain evidence="1 2">DSM 101478</strain>
    </source>
</reference>
<dbReference type="AlphaFoldDB" id="A0A370Q4H4"/>
<protein>
    <submittedName>
        <fullName evidence="1">Uncharacterized protein</fullName>
    </submittedName>
</protein>
<dbReference type="EMBL" id="QRAO01000008">
    <property type="protein sequence ID" value="RDK83263.1"/>
    <property type="molecule type" value="Genomic_DNA"/>
</dbReference>
<dbReference type="RefSeq" id="WP_115124715.1">
    <property type="nucleotide sequence ID" value="NZ_QRAO01000008.1"/>
</dbReference>
<name>A0A370Q4H4_9FLAO</name>
<dbReference type="OrthoDB" id="982285at2"/>
<gene>
    <name evidence="1" type="ORF">C8D94_10852</name>
</gene>